<evidence type="ECO:0000259" key="7">
    <source>
        <dbReference type="PROSITE" id="PS51755"/>
    </source>
</evidence>
<evidence type="ECO:0000256" key="5">
    <source>
        <dbReference type="ARBA" id="ARBA00023163"/>
    </source>
</evidence>
<dbReference type="SUPFAM" id="SSF46894">
    <property type="entry name" value="C-terminal effector domain of the bipartite response regulators"/>
    <property type="match status" value="1"/>
</dbReference>
<dbReference type="Gene3D" id="1.25.40.10">
    <property type="entry name" value="Tetratricopeptide repeat domain"/>
    <property type="match status" value="2"/>
</dbReference>
<dbReference type="InterPro" id="IPR016032">
    <property type="entry name" value="Sig_transdc_resp-reg_C-effctor"/>
</dbReference>
<sequence length="1015" mass="110531">MTERIRFSLLGPLEIKVDGRPVRVSSGRQRAVLTMLLISPDRVVSVDALTETVWQGTPPATARNQIAICVTSLRKTFRAAGADDGLIETRHPGYILSSRNCRIDLKKLGELIGRARLAATHDDRAPEATELFEQALGLWRGQALDGLGGGRIDDTVTELNELWLDVNEEYAALQLRLGWHRPVIARLTPLVREHPLREQARAHLMQAHHLAGRRAEALQLYRLGREALVEELGVEPGPALREMHRQVLQEEDGPGAAPRGKAPAAPAAPAVAALTAGASVPAQLPLPAAAFTGREPELATLDELLPGQDDGVLAVAVVSGVSGVGKSALAVHWANGAARHFPDGQLFIDVHGYREDDQPLSPMTVLDQALRALGVSSAQIPAGLPERSALYRSVLSGRRLLIILDDVRSSTQIRPLLPGRGQCVVLVTSRDQLDELAGDYAAVHIPLKVMTPDEADRMLAAVIGAERVATDPVSAARLVELCGRLPLALRIAAGRLATRPHWSLHQLTSRLEDRFSRLDVLSPNDGGVRAGFQLSYRELSPEAAQLYRRLGLLPVTTFTGWMGAAVLDVGVHRAEDLIEQLVDAQLLEVSTPEAGTLQSRFRIQELLRLFAWERAYVEDGEQEREAAVARAFGTLLTLADEAHRRLYGKGTLMPHRERHAVALPGTTVARLLADPIEWFESERTTVLGLTGHAAQNPALGHAWELIARTVPLFETRNYLDDWEQAARVALEAARTAGDGLGAAVMLRSLGTLAITRRRYGDAEELLSQAMDLLDGRSADGSGERALVLRNLALCDRFKGDLDRAAHFCRSALDHFEHGDDLAERSHALGLLAQIELERGDTEAGIALAREAIRSGEAAGSVRGKAQNIYRLAEAYLRAGEVRSAEDACREVVSLTRVQGDRLGEAYALRALGETQWRQDRPHEAEATLKEALAVAEEVADRFLQARTEVDLACAEATRRGAGAVSRLRRAREVFRGMDAGSWERRVGRALDRVVAGEREGVVVKATVLARELAAR</sequence>
<dbReference type="Pfam" id="PF13424">
    <property type="entry name" value="TPR_12"/>
    <property type="match status" value="1"/>
</dbReference>
<dbReference type="InterPro" id="IPR011990">
    <property type="entry name" value="TPR-like_helical_dom_sf"/>
</dbReference>
<evidence type="ECO:0000313" key="8">
    <source>
        <dbReference type="EMBL" id="GAA5212066.1"/>
    </source>
</evidence>
<dbReference type="InterPro" id="IPR019734">
    <property type="entry name" value="TPR_rpt"/>
</dbReference>
<dbReference type="InterPro" id="IPR002182">
    <property type="entry name" value="NB-ARC"/>
</dbReference>
<dbReference type="CDD" id="cd15831">
    <property type="entry name" value="BTAD"/>
    <property type="match status" value="1"/>
</dbReference>
<dbReference type="InterPro" id="IPR036388">
    <property type="entry name" value="WH-like_DNA-bd_sf"/>
</dbReference>
<dbReference type="Proteomes" id="UP001499878">
    <property type="component" value="Unassembled WGS sequence"/>
</dbReference>
<dbReference type="SMART" id="SM01043">
    <property type="entry name" value="BTAD"/>
    <property type="match status" value="1"/>
</dbReference>
<dbReference type="InterPro" id="IPR001867">
    <property type="entry name" value="OmpR/PhoB-type_DNA-bd"/>
</dbReference>
<evidence type="ECO:0000256" key="4">
    <source>
        <dbReference type="ARBA" id="ARBA00023125"/>
    </source>
</evidence>
<name>A0ABP9T7G6_9ACTN</name>
<keyword evidence="3" id="KW-0805">Transcription regulation</keyword>
<dbReference type="InterPro" id="IPR005158">
    <property type="entry name" value="BTAD"/>
</dbReference>
<dbReference type="Gene3D" id="3.40.50.300">
    <property type="entry name" value="P-loop containing nucleotide triphosphate hydrolases"/>
    <property type="match status" value="1"/>
</dbReference>
<reference evidence="9" key="1">
    <citation type="journal article" date="2019" name="Int. J. Syst. Evol. Microbiol.">
        <title>The Global Catalogue of Microorganisms (GCM) 10K type strain sequencing project: providing services to taxonomists for standard genome sequencing and annotation.</title>
        <authorList>
            <consortium name="The Broad Institute Genomics Platform"/>
            <consortium name="The Broad Institute Genome Sequencing Center for Infectious Disease"/>
            <person name="Wu L."/>
            <person name="Ma J."/>
        </authorList>
    </citation>
    <scope>NUCLEOTIDE SEQUENCE [LARGE SCALE GENOMIC DNA]</scope>
    <source>
        <strain evidence="9">JCM 18306</strain>
    </source>
</reference>
<keyword evidence="9" id="KW-1185">Reference proteome</keyword>
<dbReference type="PANTHER" id="PTHR35807:SF1">
    <property type="entry name" value="TRANSCRIPTIONAL REGULATOR REDD"/>
    <property type="match status" value="1"/>
</dbReference>
<evidence type="ECO:0000256" key="1">
    <source>
        <dbReference type="ARBA" id="ARBA00005820"/>
    </source>
</evidence>
<dbReference type="RefSeq" id="WP_345633369.1">
    <property type="nucleotide sequence ID" value="NZ_BAABJR010000011.1"/>
</dbReference>
<protein>
    <submittedName>
        <fullName evidence="8">BTAD domain-containing putative transcriptional regulator</fullName>
    </submittedName>
</protein>
<feature type="DNA-binding region" description="OmpR/PhoB-type" evidence="6">
    <location>
        <begin position="1"/>
        <end position="98"/>
    </location>
</feature>
<dbReference type="Pfam" id="PF00931">
    <property type="entry name" value="NB-ARC"/>
    <property type="match status" value="1"/>
</dbReference>
<comment type="caution">
    <text evidence="8">The sequence shown here is derived from an EMBL/GenBank/DDBJ whole genome shotgun (WGS) entry which is preliminary data.</text>
</comment>
<feature type="domain" description="OmpR/PhoB-type" evidence="7">
    <location>
        <begin position="1"/>
        <end position="98"/>
    </location>
</feature>
<dbReference type="PROSITE" id="PS51755">
    <property type="entry name" value="OMPR_PHOB"/>
    <property type="match status" value="1"/>
</dbReference>
<dbReference type="InterPro" id="IPR027417">
    <property type="entry name" value="P-loop_NTPase"/>
</dbReference>
<dbReference type="SMART" id="SM00862">
    <property type="entry name" value="Trans_reg_C"/>
    <property type="match status" value="1"/>
</dbReference>
<dbReference type="Pfam" id="PF00486">
    <property type="entry name" value="Trans_reg_C"/>
    <property type="match status" value="1"/>
</dbReference>
<dbReference type="Gene3D" id="1.10.10.10">
    <property type="entry name" value="Winged helix-like DNA-binding domain superfamily/Winged helix DNA-binding domain"/>
    <property type="match status" value="1"/>
</dbReference>
<evidence type="ECO:0000256" key="3">
    <source>
        <dbReference type="ARBA" id="ARBA00023015"/>
    </source>
</evidence>
<organism evidence="8 9">
    <name type="scientific">Streptomyces thinghirensis</name>
    <dbReference type="NCBI Taxonomy" id="551547"/>
    <lineage>
        <taxon>Bacteria</taxon>
        <taxon>Bacillati</taxon>
        <taxon>Actinomycetota</taxon>
        <taxon>Actinomycetes</taxon>
        <taxon>Kitasatosporales</taxon>
        <taxon>Streptomycetaceae</taxon>
        <taxon>Streptomyces</taxon>
    </lineage>
</organism>
<evidence type="ECO:0000256" key="2">
    <source>
        <dbReference type="ARBA" id="ARBA00023012"/>
    </source>
</evidence>
<gene>
    <name evidence="8" type="ORF">GCM10023323_46500</name>
</gene>
<keyword evidence="2" id="KW-0902">Two-component regulatory system</keyword>
<evidence type="ECO:0000313" key="9">
    <source>
        <dbReference type="Proteomes" id="UP001499878"/>
    </source>
</evidence>
<comment type="similarity">
    <text evidence="1">Belongs to the AfsR/DnrI/RedD regulatory family.</text>
</comment>
<keyword evidence="4 6" id="KW-0238">DNA-binding</keyword>
<dbReference type="PANTHER" id="PTHR35807">
    <property type="entry name" value="TRANSCRIPTIONAL REGULATOR REDD-RELATED"/>
    <property type="match status" value="1"/>
</dbReference>
<dbReference type="PRINTS" id="PR00364">
    <property type="entry name" value="DISEASERSIST"/>
</dbReference>
<dbReference type="Pfam" id="PF03704">
    <property type="entry name" value="BTAD"/>
    <property type="match status" value="1"/>
</dbReference>
<dbReference type="SUPFAM" id="SSF48452">
    <property type="entry name" value="TPR-like"/>
    <property type="match status" value="2"/>
</dbReference>
<dbReference type="SUPFAM" id="SSF52540">
    <property type="entry name" value="P-loop containing nucleoside triphosphate hydrolases"/>
    <property type="match status" value="1"/>
</dbReference>
<keyword evidence="5" id="KW-0804">Transcription</keyword>
<evidence type="ECO:0000256" key="6">
    <source>
        <dbReference type="PROSITE-ProRule" id="PRU01091"/>
    </source>
</evidence>
<accession>A0ABP9T7G6</accession>
<dbReference type="InterPro" id="IPR051677">
    <property type="entry name" value="AfsR-DnrI-RedD_regulator"/>
</dbReference>
<proteinExistence type="inferred from homology"/>
<dbReference type="SMART" id="SM00028">
    <property type="entry name" value="TPR"/>
    <property type="match status" value="4"/>
</dbReference>
<dbReference type="EMBL" id="BAABJR010000011">
    <property type="protein sequence ID" value="GAA5212066.1"/>
    <property type="molecule type" value="Genomic_DNA"/>
</dbReference>